<evidence type="ECO:0000256" key="5">
    <source>
        <dbReference type="ARBA" id="ARBA00044503"/>
    </source>
</evidence>
<dbReference type="Pfam" id="PF04327">
    <property type="entry name" value="Peptidase_Prp"/>
    <property type="match status" value="1"/>
</dbReference>
<name>A0AA41X230_9BACI</name>
<dbReference type="SUPFAM" id="SSF118010">
    <property type="entry name" value="TM1457-like"/>
    <property type="match status" value="1"/>
</dbReference>
<dbReference type="GO" id="GO:0042254">
    <property type="term" value="P:ribosome biogenesis"/>
    <property type="evidence" value="ECO:0007669"/>
    <property type="project" value="UniProtKB-KW"/>
</dbReference>
<proteinExistence type="inferred from homology"/>
<evidence type="ECO:0000313" key="7">
    <source>
        <dbReference type="EMBL" id="MCP8967312.1"/>
    </source>
</evidence>
<accession>A0AA41X230</accession>
<sequence>MIQVHIHRTKQGIQAFRMTGHAGYAEHGKDLVCAGASAVAVGTVNALEAVCGISAEEHTEMESGFLRYSLPTLSGEAAVKAQALLEGMLVSLQTIETVYGDFIQIHQKMQEV</sequence>
<keyword evidence="1" id="KW-0690">Ribosome biogenesis</keyword>
<organism evidence="7 8">
    <name type="scientific">Ectobacillus ponti</name>
    <dbReference type="NCBI Taxonomy" id="2961894"/>
    <lineage>
        <taxon>Bacteria</taxon>
        <taxon>Bacillati</taxon>
        <taxon>Bacillota</taxon>
        <taxon>Bacilli</taxon>
        <taxon>Bacillales</taxon>
        <taxon>Bacillaceae</taxon>
        <taxon>Ectobacillus</taxon>
    </lineage>
</organism>
<keyword evidence="4" id="KW-0788">Thiol protease</keyword>
<evidence type="ECO:0000256" key="6">
    <source>
        <dbReference type="ARBA" id="ARBA00044538"/>
    </source>
</evidence>
<dbReference type="PANTHER" id="PTHR39178">
    <property type="entry name" value="HYPOTHETICAL RIBOSOME-ASSOCIATED PROTEIN"/>
    <property type="match status" value="1"/>
</dbReference>
<dbReference type="EMBL" id="JANCLT010000001">
    <property type="protein sequence ID" value="MCP8967312.1"/>
    <property type="molecule type" value="Genomic_DNA"/>
</dbReference>
<evidence type="ECO:0000256" key="2">
    <source>
        <dbReference type="ARBA" id="ARBA00022670"/>
    </source>
</evidence>
<gene>
    <name evidence="7" type="ORF">NK662_02005</name>
</gene>
<keyword evidence="8" id="KW-1185">Reference proteome</keyword>
<evidence type="ECO:0000313" key="8">
    <source>
        <dbReference type="Proteomes" id="UP001156102"/>
    </source>
</evidence>
<protein>
    <recommendedName>
        <fullName evidence="6">Ribosomal processing cysteine protease Prp</fullName>
    </recommendedName>
</protein>
<evidence type="ECO:0000256" key="3">
    <source>
        <dbReference type="ARBA" id="ARBA00022801"/>
    </source>
</evidence>
<dbReference type="InterPro" id="IPR036764">
    <property type="entry name" value="Peptidase_Prp_sf"/>
</dbReference>
<dbReference type="CDD" id="cd16332">
    <property type="entry name" value="Prp-like"/>
    <property type="match status" value="1"/>
</dbReference>
<dbReference type="AlphaFoldDB" id="A0AA41X230"/>
<keyword evidence="2 7" id="KW-0645">Protease</keyword>
<evidence type="ECO:0000256" key="1">
    <source>
        <dbReference type="ARBA" id="ARBA00022517"/>
    </source>
</evidence>
<dbReference type="RefSeq" id="WP_254756827.1">
    <property type="nucleotide sequence ID" value="NZ_JANCLT010000001.1"/>
</dbReference>
<comment type="similarity">
    <text evidence="5">Belongs to the Prp family.</text>
</comment>
<dbReference type="GO" id="GO:0006508">
    <property type="term" value="P:proteolysis"/>
    <property type="evidence" value="ECO:0007669"/>
    <property type="project" value="UniProtKB-KW"/>
</dbReference>
<evidence type="ECO:0000256" key="4">
    <source>
        <dbReference type="ARBA" id="ARBA00022807"/>
    </source>
</evidence>
<dbReference type="Gene3D" id="3.30.70.1490">
    <property type="entry name" value="Cysteine protease Prp"/>
    <property type="match status" value="1"/>
</dbReference>
<reference evidence="7" key="1">
    <citation type="submission" date="2022-07" db="EMBL/GenBank/DDBJ databases">
        <authorList>
            <person name="Li W.-J."/>
            <person name="Deng Q.-Q."/>
        </authorList>
    </citation>
    <scope>NUCLEOTIDE SEQUENCE</scope>
    <source>
        <strain evidence="7">SYSU M60031</strain>
    </source>
</reference>
<dbReference type="Proteomes" id="UP001156102">
    <property type="component" value="Unassembled WGS sequence"/>
</dbReference>
<keyword evidence="3" id="KW-0378">Hydrolase</keyword>
<dbReference type="InterPro" id="IPR007422">
    <property type="entry name" value="Peptidase_Prp"/>
</dbReference>
<comment type="caution">
    <text evidence="7">The sequence shown here is derived from an EMBL/GenBank/DDBJ whole genome shotgun (WGS) entry which is preliminary data.</text>
</comment>
<dbReference type="GO" id="GO:0008234">
    <property type="term" value="F:cysteine-type peptidase activity"/>
    <property type="evidence" value="ECO:0007669"/>
    <property type="project" value="UniProtKB-KW"/>
</dbReference>
<dbReference type="PANTHER" id="PTHR39178:SF1">
    <property type="entry name" value="RIBOSOMAL-PROCESSING CYSTEINE PROTEASE PRP"/>
    <property type="match status" value="1"/>
</dbReference>